<dbReference type="AlphaFoldDB" id="A0A4U3M8X2"/>
<dbReference type="EMBL" id="SZQA01000027">
    <property type="protein sequence ID" value="TKK85488.1"/>
    <property type="molecule type" value="Genomic_DNA"/>
</dbReference>
<evidence type="ECO:0008006" key="3">
    <source>
        <dbReference type="Google" id="ProtNLM"/>
    </source>
</evidence>
<organism evidence="1 2">
    <name type="scientific">Herbidospora galbida</name>
    <dbReference type="NCBI Taxonomy" id="2575442"/>
    <lineage>
        <taxon>Bacteria</taxon>
        <taxon>Bacillati</taxon>
        <taxon>Actinomycetota</taxon>
        <taxon>Actinomycetes</taxon>
        <taxon>Streptosporangiales</taxon>
        <taxon>Streptosporangiaceae</taxon>
        <taxon>Herbidospora</taxon>
    </lineage>
</organism>
<proteinExistence type="predicted"/>
<dbReference type="Proteomes" id="UP000308705">
    <property type="component" value="Unassembled WGS sequence"/>
</dbReference>
<name>A0A4U3M8X2_9ACTN</name>
<evidence type="ECO:0000313" key="1">
    <source>
        <dbReference type="EMBL" id="TKK85488.1"/>
    </source>
</evidence>
<accession>A0A4U3M8X2</accession>
<dbReference type="RefSeq" id="WP_137249597.1">
    <property type="nucleotide sequence ID" value="NZ_SZQA01000027.1"/>
</dbReference>
<keyword evidence="2" id="KW-1185">Reference proteome</keyword>
<reference evidence="1 2" key="1">
    <citation type="submission" date="2019-04" db="EMBL/GenBank/DDBJ databases">
        <title>Herbidospora sp. NEAU-GS14.nov., a novel actinomycete isolated from soil.</title>
        <authorList>
            <person name="Han L."/>
        </authorList>
    </citation>
    <scope>NUCLEOTIDE SEQUENCE [LARGE SCALE GENOMIC DNA]</scope>
    <source>
        <strain evidence="1 2">NEAU-GS14</strain>
    </source>
</reference>
<dbReference type="OrthoDB" id="5179979at2"/>
<dbReference type="Pfam" id="PF20544">
    <property type="entry name" value="DUF6758"/>
    <property type="match status" value="1"/>
</dbReference>
<gene>
    <name evidence="1" type="ORF">FDA94_25445</name>
</gene>
<sequence>MRAAPTCPRCFGQLSEPNVWSSAWRCLVHGEVLPYRSHRPGTAAVELIRGSTVPVWLPWPLPAGWLVTGFGEAGDRATVVAVSGPSLSYGPADLLIISEEPGVGLGSAYAGLPGPDPGDIVTRTPVTKIDANGHSIPLWVVRNGVPGDRAVYVGEAAGRWLWTIAWPAEAGNLITLMQLALADLRDLEWDVPFGAFSPRLTGEGAAGTG</sequence>
<evidence type="ECO:0000313" key="2">
    <source>
        <dbReference type="Proteomes" id="UP000308705"/>
    </source>
</evidence>
<comment type="caution">
    <text evidence="1">The sequence shown here is derived from an EMBL/GenBank/DDBJ whole genome shotgun (WGS) entry which is preliminary data.</text>
</comment>
<protein>
    <recommendedName>
        <fullName evidence="3">Phosphotransacetylase</fullName>
    </recommendedName>
</protein>
<dbReference type="InterPro" id="IPR046646">
    <property type="entry name" value="DUF6758"/>
</dbReference>